<keyword evidence="3 4" id="KW-0808">Transferase</keyword>
<dbReference type="Gene3D" id="3.40.50.150">
    <property type="entry name" value="Vaccinia Virus protein VP39"/>
    <property type="match status" value="1"/>
</dbReference>
<evidence type="ECO:0000256" key="4">
    <source>
        <dbReference type="PIRNR" id="PIRNR037755"/>
    </source>
</evidence>
<sequence>MAPGKMMRAQGKPYVEVYAPYTKGFGTNYVDTERDAQRFWDFFYKDNTTHFFKDRHWIPREFPEMFEAGDAAVSILEVGCGVGNTVYPVREVLPQSTVYCFDFSPTAIRLVKEHAAYDPARVIAFQHDLTADAIPDQVPDEGIDFATMIFVLSAIPEPKHLACLQVMARKMRRGGLLYFRDYAVDDLAQRRFRNASRIDENTFRRGDGTRTYFFAQDHMQRLADDGGFEVVLNEYVKKTVTNVKEKKEMERLWIQAKLRKK</sequence>
<accession>A0A7S4GK47</accession>
<dbReference type="EC" id="2.1.1.-" evidence="4"/>
<comment type="similarity">
    <text evidence="1 4">Belongs to the methyltransferase superfamily. METL family.</text>
</comment>
<dbReference type="InterPro" id="IPR026113">
    <property type="entry name" value="METTL2/6/8-like"/>
</dbReference>
<protein>
    <recommendedName>
        <fullName evidence="4">tRNA N(3)-methylcytidine methyltransferase</fullName>
        <ecNumber evidence="4">2.1.1.-</ecNumber>
    </recommendedName>
</protein>
<evidence type="ECO:0000313" key="5">
    <source>
        <dbReference type="EMBL" id="CAE0839225.1"/>
    </source>
</evidence>
<dbReference type="AlphaFoldDB" id="A0A7S4GK47"/>
<dbReference type="SUPFAM" id="SSF53335">
    <property type="entry name" value="S-adenosyl-L-methionine-dependent methyltransferases"/>
    <property type="match status" value="1"/>
</dbReference>
<dbReference type="InterPro" id="IPR029063">
    <property type="entry name" value="SAM-dependent_MTases_sf"/>
</dbReference>
<dbReference type="GO" id="GO:0032259">
    <property type="term" value="P:methylation"/>
    <property type="evidence" value="ECO:0007669"/>
    <property type="project" value="UniProtKB-KW"/>
</dbReference>
<dbReference type="PIRSF" id="PIRSF037755">
    <property type="entry name" value="Mettl2_prd"/>
    <property type="match status" value="1"/>
</dbReference>
<evidence type="ECO:0000256" key="3">
    <source>
        <dbReference type="ARBA" id="ARBA00022679"/>
    </source>
</evidence>
<dbReference type="EMBL" id="HBJA01147329">
    <property type="protein sequence ID" value="CAE0839225.1"/>
    <property type="molecule type" value="Transcribed_RNA"/>
</dbReference>
<dbReference type="CDD" id="cd02440">
    <property type="entry name" value="AdoMet_MTases"/>
    <property type="match status" value="1"/>
</dbReference>
<dbReference type="PANTHER" id="PTHR22809">
    <property type="entry name" value="METHYLTRANSFERASE-RELATED"/>
    <property type="match status" value="1"/>
</dbReference>
<evidence type="ECO:0000256" key="1">
    <source>
        <dbReference type="ARBA" id="ARBA00009725"/>
    </source>
</evidence>
<dbReference type="GO" id="GO:0008757">
    <property type="term" value="F:S-adenosylmethionine-dependent methyltransferase activity"/>
    <property type="evidence" value="ECO:0007669"/>
    <property type="project" value="UniProtKB-ARBA"/>
</dbReference>
<gene>
    <name evidence="5" type="ORF">EGYM00163_LOCUS50597</name>
</gene>
<dbReference type="GO" id="GO:0008173">
    <property type="term" value="F:RNA methyltransferase activity"/>
    <property type="evidence" value="ECO:0007669"/>
    <property type="project" value="UniProtKB-ARBA"/>
</dbReference>
<comment type="function">
    <text evidence="4">S-adenosyl-L-methionine-dependent methyltransferase.</text>
</comment>
<evidence type="ECO:0000256" key="2">
    <source>
        <dbReference type="ARBA" id="ARBA00022603"/>
    </source>
</evidence>
<reference evidence="5" key="1">
    <citation type="submission" date="2021-01" db="EMBL/GenBank/DDBJ databases">
        <authorList>
            <person name="Corre E."/>
            <person name="Pelletier E."/>
            <person name="Niang G."/>
            <person name="Scheremetjew M."/>
            <person name="Finn R."/>
            <person name="Kale V."/>
            <person name="Holt S."/>
            <person name="Cochrane G."/>
            <person name="Meng A."/>
            <person name="Brown T."/>
            <person name="Cohen L."/>
        </authorList>
    </citation>
    <scope>NUCLEOTIDE SEQUENCE</scope>
    <source>
        <strain evidence="5">CCMP1594</strain>
    </source>
</reference>
<proteinExistence type="inferred from homology"/>
<dbReference type="Pfam" id="PF13489">
    <property type="entry name" value="Methyltransf_23"/>
    <property type="match status" value="1"/>
</dbReference>
<organism evidence="5">
    <name type="scientific">Eutreptiella gymnastica</name>
    <dbReference type="NCBI Taxonomy" id="73025"/>
    <lineage>
        <taxon>Eukaryota</taxon>
        <taxon>Discoba</taxon>
        <taxon>Euglenozoa</taxon>
        <taxon>Euglenida</taxon>
        <taxon>Spirocuta</taxon>
        <taxon>Euglenophyceae</taxon>
        <taxon>Eutreptiales</taxon>
        <taxon>Eutreptiaceae</taxon>
        <taxon>Eutreptiella</taxon>
    </lineage>
</organism>
<keyword evidence="2 4" id="KW-0489">Methyltransferase</keyword>
<name>A0A7S4GK47_9EUGL</name>
<dbReference type="PANTHER" id="PTHR22809:SF5">
    <property type="entry name" value="TRNA N(3)-METHYLCYTIDINE METHYLTRANSFERASE METTL6"/>
    <property type="match status" value="1"/>
</dbReference>